<evidence type="ECO:0000256" key="4">
    <source>
        <dbReference type="ARBA" id="ARBA00023315"/>
    </source>
</evidence>
<dbReference type="RefSeq" id="WP_284098814.1">
    <property type="nucleotide sequence ID" value="NZ_JARRAF010000001.1"/>
</dbReference>
<dbReference type="Proteomes" id="UP001172778">
    <property type="component" value="Unassembled WGS sequence"/>
</dbReference>
<dbReference type="InterPro" id="IPR000089">
    <property type="entry name" value="Biotin_lipoyl"/>
</dbReference>
<dbReference type="SUPFAM" id="SSF47005">
    <property type="entry name" value="Peripheral subunit-binding domain of 2-oxo acid dehydrogenase complex"/>
    <property type="match status" value="1"/>
</dbReference>
<evidence type="ECO:0000313" key="6">
    <source>
        <dbReference type="EMBL" id="MDK2122531.1"/>
    </source>
</evidence>
<keyword evidence="7" id="KW-1185">Reference proteome</keyword>
<gene>
    <name evidence="6" type="ORF">PZA18_00545</name>
</gene>
<feature type="domain" description="Lipoyl-binding" evidence="5">
    <location>
        <begin position="13"/>
        <end position="77"/>
    </location>
</feature>
<keyword evidence="4" id="KW-0012">Acyltransferase</keyword>
<proteinExistence type="predicted"/>
<dbReference type="Pfam" id="PF00364">
    <property type="entry name" value="Biotin_lipoyl"/>
    <property type="match status" value="1"/>
</dbReference>
<keyword evidence="3" id="KW-0808">Transferase</keyword>
<dbReference type="InterPro" id="IPR050743">
    <property type="entry name" value="2-oxoacid_DH_E2_comp"/>
</dbReference>
<dbReference type="InterPro" id="IPR036625">
    <property type="entry name" value="E3-bd_dom_sf"/>
</dbReference>
<dbReference type="CDD" id="cd06849">
    <property type="entry name" value="lipoyl_domain"/>
    <property type="match status" value="1"/>
</dbReference>
<comment type="cofactor">
    <cofactor evidence="1">
        <name>(R)-lipoate</name>
        <dbReference type="ChEBI" id="CHEBI:83088"/>
    </cofactor>
</comment>
<comment type="subunit">
    <text evidence="2">Forms a 24-polypeptide structural core with octahedral symmetry.</text>
</comment>
<organism evidence="6 7">
    <name type="scientific">Parachitinimonas caeni</name>
    <dbReference type="NCBI Taxonomy" id="3031301"/>
    <lineage>
        <taxon>Bacteria</taxon>
        <taxon>Pseudomonadati</taxon>
        <taxon>Pseudomonadota</taxon>
        <taxon>Betaproteobacteria</taxon>
        <taxon>Neisseriales</taxon>
        <taxon>Chitinibacteraceae</taxon>
        <taxon>Parachitinimonas</taxon>
    </lineage>
</organism>
<evidence type="ECO:0000256" key="1">
    <source>
        <dbReference type="ARBA" id="ARBA00001938"/>
    </source>
</evidence>
<protein>
    <recommendedName>
        <fullName evidence="5">Lipoyl-binding domain-containing protein</fullName>
    </recommendedName>
</protein>
<dbReference type="PANTHER" id="PTHR43178">
    <property type="entry name" value="DIHYDROLIPOAMIDE ACETYLTRANSFERASE COMPONENT OF PYRUVATE DEHYDROGENASE COMPLEX"/>
    <property type="match status" value="1"/>
</dbReference>
<comment type="caution">
    <text evidence="6">The sequence shown here is derived from an EMBL/GenBank/DDBJ whole genome shotgun (WGS) entry which is preliminary data.</text>
</comment>
<evidence type="ECO:0000256" key="2">
    <source>
        <dbReference type="ARBA" id="ARBA00011484"/>
    </source>
</evidence>
<name>A0ABT7DR43_9NEIS</name>
<evidence type="ECO:0000256" key="3">
    <source>
        <dbReference type="ARBA" id="ARBA00022679"/>
    </source>
</evidence>
<dbReference type="Gene3D" id="2.40.50.100">
    <property type="match status" value="1"/>
</dbReference>
<sequence length="168" mass="18252">MPTTLHLVCAPEEIVEDAVVASWHVRDGQLIEVDAPLVRLISEGRSVEISAPVGGVLSECCVAVGDLVAVNDLLAMIEAEEEAFGEEFLLAEGELVQPSTPSCRLVYPRDPAFLATHEALMWAQALGVSVEGVEGTGPEGQVQLIDVQRHVRLALEQLDAIRRLLWRH</sequence>
<evidence type="ECO:0000259" key="5">
    <source>
        <dbReference type="Pfam" id="PF00364"/>
    </source>
</evidence>
<dbReference type="InterPro" id="IPR011053">
    <property type="entry name" value="Single_hybrid_motif"/>
</dbReference>
<dbReference type="SUPFAM" id="SSF51230">
    <property type="entry name" value="Single hybrid motif"/>
    <property type="match status" value="1"/>
</dbReference>
<accession>A0ABT7DR43</accession>
<dbReference type="PANTHER" id="PTHR43178:SF5">
    <property type="entry name" value="LIPOAMIDE ACYLTRANSFERASE COMPONENT OF BRANCHED-CHAIN ALPHA-KETO ACID DEHYDROGENASE COMPLEX, MITOCHONDRIAL"/>
    <property type="match status" value="1"/>
</dbReference>
<evidence type="ECO:0000313" key="7">
    <source>
        <dbReference type="Proteomes" id="UP001172778"/>
    </source>
</evidence>
<reference evidence="6" key="1">
    <citation type="submission" date="2023-03" db="EMBL/GenBank/DDBJ databases">
        <title>Chitinimonas shenzhenensis gen. nov., sp. nov., a novel member of family Burkholderiaceae isolated from activated sludge collected in Shen Zhen, China.</title>
        <authorList>
            <person name="Wang X."/>
        </authorList>
    </citation>
    <scope>NUCLEOTIDE SEQUENCE</scope>
    <source>
        <strain evidence="6">DQS-5</strain>
    </source>
</reference>
<dbReference type="EMBL" id="JARRAF010000001">
    <property type="protein sequence ID" value="MDK2122531.1"/>
    <property type="molecule type" value="Genomic_DNA"/>
</dbReference>